<keyword evidence="9 11" id="KW-0472">Membrane</keyword>
<dbReference type="Pfam" id="PF07715">
    <property type="entry name" value="Plug"/>
    <property type="match status" value="1"/>
</dbReference>
<evidence type="ECO:0000256" key="7">
    <source>
        <dbReference type="ARBA" id="ARBA00023065"/>
    </source>
</evidence>
<gene>
    <name evidence="16" type="ORF">AB4876_05670</name>
</gene>
<dbReference type="SUPFAM" id="SSF56935">
    <property type="entry name" value="Porins"/>
    <property type="match status" value="1"/>
</dbReference>
<dbReference type="InterPro" id="IPR036942">
    <property type="entry name" value="Beta-barrel_TonB_sf"/>
</dbReference>
<comment type="subcellular location">
    <subcellularLocation>
        <location evidence="1 11">Cell outer membrane</location>
        <topology evidence="1 11">Multi-pass membrane protein</topology>
    </subcellularLocation>
</comment>
<comment type="similarity">
    <text evidence="11 12">Belongs to the TonB-dependent receptor family.</text>
</comment>
<dbReference type="EMBL" id="JBFRYA010000004">
    <property type="protein sequence ID" value="MEX1668390.1"/>
    <property type="molecule type" value="Genomic_DNA"/>
</dbReference>
<evidence type="ECO:0000256" key="6">
    <source>
        <dbReference type="ARBA" id="ARBA00023004"/>
    </source>
</evidence>
<evidence type="ECO:0000256" key="13">
    <source>
        <dbReference type="SAM" id="SignalP"/>
    </source>
</evidence>
<keyword evidence="10 11" id="KW-0998">Cell outer membrane</keyword>
<keyword evidence="6" id="KW-0408">Iron</keyword>
<keyword evidence="4" id="KW-0410">Iron transport</keyword>
<keyword evidence="7" id="KW-0406">Ion transport</keyword>
<accession>A0ABV3U4F3</accession>
<comment type="caution">
    <text evidence="16">The sequence shown here is derived from an EMBL/GenBank/DDBJ whole genome shotgun (WGS) entry which is preliminary data.</text>
</comment>
<evidence type="ECO:0000256" key="5">
    <source>
        <dbReference type="ARBA" id="ARBA00022692"/>
    </source>
</evidence>
<evidence type="ECO:0000256" key="12">
    <source>
        <dbReference type="RuleBase" id="RU003357"/>
    </source>
</evidence>
<feature type="signal peptide" evidence="13">
    <location>
        <begin position="1"/>
        <end position="37"/>
    </location>
</feature>
<dbReference type="InterPro" id="IPR039426">
    <property type="entry name" value="TonB-dep_rcpt-like"/>
</dbReference>
<dbReference type="Pfam" id="PF00593">
    <property type="entry name" value="TonB_dep_Rec_b-barrel"/>
    <property type="match status" value="1"/>
</dbReference>
<name>A0ABV3U4F3_9GAMM</name>
<evidence type="ECO:0000256" key="2">
    <source>
        <dbReference type="ARBA" id="ARBA00022448"/>
    </source>
</evidence>
<protein>
    <submittedName>
        <fullName evidence="16">TonB-dependent receptor</fullName>
    </submittedName>
</protein>
<evidence type="ECO:0000256" key="1">
    <source>
        <dbReference type="ARBA" id="ARBA00004571"/>
    </source>
</evidence>
<dbReference type="InterPro" id="IPR000531">
    <property type="entry name" value="Beta-barrel_TonB"/>
</dbReference>
<dbReference type="Proteomes" id="UP001557485">
    <property type="component" value="Unassembled WGS sequence"/>
</dbReference>
<dbReference type="PANTHER" id="PTHR32552:SF81">
    <property type="entry name" value="TONB-DEPENDENT OUTER MEMBRANE RECEPTOR"/>
    <property type="match status" value="1"/>
</dbReference>
<dbReference type="RefSeq" id="WP_368380675.1">
    <property type="nucleotide sequence ID" value="NZ_JBFRYA010000004.1"/>
</dbReference>
<organism evidence="16 17">
    <name type="scientific">Zhongshania guokunii</name>
    <dbReference type="NCBI Taxonomy" id="641783"/>
    <lineage>
        <taxon>Bacteria</taxon>
        <taxon>Pseudomonadati</taxon>
        <taxon>Pseudomonadota</taxon>
        <taxon>Gammaproteobacteria</taxon>
        <taxon>Cellvibrionales</taxon>
        <taxon>Spongiibacteraceae</taxon>
        <taxon>Zhongshania</taxon>
    </lineage>
</organism>
<keyword evidence="3 11" id="KW-1134">Transmembrane beta strand</keyword>
<evidence type="ECO:0000313" key="16">
    <source>
        <dbReference type="EMBL" id="MEX1668390.1"/>
    </source>
</evidence>
<keyword evidence="2 11" id="KW-0813">Transport</keyword>
<feature type="chain" id="PRO_5046161479" evidence="13">
    <location>
        <begin position="38"/>
        <end position="736"/>
    </location>
</feature>
<keyword evidence="17" id="KW-1185">Reference proteome</keyword>
<keyword evidence="5 11" id="KW-0812">Transmembrane</keyword>
<sequence length="736" mass="80257">MKNISKLGFGVSTLSLSCSLAMPGAVLLSMGSGAAYAASGAASAMMEEVVVTARKRGVEDVQDVPLTLKAFGESQLEALNFKNISSIGFNIPNVALDTNGATVGFQNFAIRGLGVNSGSPSIDPTVGVFIDGVYLGTNAGVLLDNFDLEAVEVLRGPQGVLFGRNVTGGAVLVRTKRPTEELSIDARVTVETGLQTTSDFTVSGPLGDSGVRAKLAVYYTDDDGWYTNDYDGSDHGAAHQFTVRPVVAWDINDDAELIIRYEHTSAASDGSIGQNRALYDRDSFDFAMNESGFSELEVDGLTTELNWETGIGTITNILAWRELTNDALGDIDSTPMTSFHFYQITEQEQFSNELRFAGTFGDFDVTSGLYYFTQSLMYVEERILGGGSVVRGGGGEGDTDVLGVFNSVDWHLNEKLTLNLGLRYTEEKKDASIGTIRAGGGSYASRDFTADFENDESWYDLSPRIGFQYFMSDDVNFYGAFSRGFRSGGYNFRSTVPGAPPGPFDSEEQDSFEIGMKSKFLDGRAQLNAAVFHNTIKDIQREVQVPIEGVGIAQLIQNVGEVEIQGFELDGQVSITDHILVGGFVGYLDDQYKSLRYDIDGDGEINSKDKNLHLPRASKLTYGAHIIVDQPFDDFGMVSTRLSFSHRDKAYHLENNLGYYNPVDMLDLNVAILPDDSKFRYAIFARNLLNEVNNTNDSLLPDIESFGGDGSGPKPIPSFTAFNEGRVYGVEVRYEF</sequence>
<dbReference type="PANTHER" id="PTHR32552">
    <property type="entry name" value="FERRICHROME IRON RECEPTOR-RELATED"/>
    <property type="match status" value="1"/>
</dbReference>
<dbReference type="PROSITE" id="PS52016">
    <property type="entry name" value="TONB_DEPENDENT_REC_3"/>
    <property type="match status" value="1"/>
</dbReference>
<evidence type="ECO:0000256" key="8">
    <source>
        <dbReference type="ARBA" id="ARBA00023077"/>
    </source>
</evidence>
<evidence type="ECO:0000259" key="14">
    <source>
        <dbReference type="Pfam" id="PF00593"/>
    </source>
</evidence>
<evidence type="ECO:0000256" key="9">
    <source>
        <dbReference type="ARBA" id="ARBA00023136"/>
    </source>
</evidence>
<evidence type="ECO:0000259" key="15">
    <source>
        <dbReference type="Pfam" id="PF07715"/>
    </source>
</evidence>
<dbReference type="PROSITE" id="PS51257">
    <property type="entry name" value="PROKAR_LIPOPROTEIN"/>
    <property type="match status" value="1"/>
</dbReference>
<keyword evidence="13" id="KW-0732">Signal</keyword>
<feature type="domain" description="TonB-dependent receptor plug" evidence="15">
    <location>
        <begin position="61"/>
        <end position="170"/>
    </location>
</feature>
<dbReference type="Gene3D" id="2.40.170.20">
    <property type="entry name" value="TonB-dependent receptor, beta-barrel domain"/>
    <property type="match status" value="1"/>
</dbReference>
<evidence type="ECO:0000313" key="17">
    <source>
        <dbReference type="Proteomes" id="UP001557485"/>
    </source>
</evidence>
<keyword evidence="16" id="KW-0675">Receptor</keyword>
<dbReference type="InterPro" id="IPR012910">
    <property type="entry name" value="Plug_dom"/>
</dbReference>
<evidence type="ECO:0000256" key="3">
    <source>
        <dbReference type="ARBA" id="ARBA00022452"/>
    </source>
</evidence>
<proteinExistence type="inferred from homology"/>
<feature type="domain" description="TonB-dependent receptor-like beta-barrel" evidence="14">
    <location>
        <begin position="248"/>
        <end position="671"/>
    </location>
</feature>
<keyword evidence="8 12" id="KW-0798">TonB box</keyword>
<reference evidence="16 17" key="1">
    <citation type="journal article" date="2011" name="Int. J. Syst. Evol. Microbiol.">
        <title>Zhongshania antarctica gen. nov., sp. nov. and Zhongshania guokunii sp. nov., gammaproteobacteria respectively isolated from coastal attached (fast) ice and surface seawater of the Antarctic.</title>
        <authorList>
            <person name="Li H.J."/>
            <person name="Zhang X.Y."/>
            <person name="Chen C.X."/>
            <person name="Zhang Y.J."/>
            <person name="Gao Z.M."/>
            <person name="Yu Y."/>
            <person name="Chen X.L."/>
            <person name="Chen B."/>
            <person name="Zhang Y.Z."/>
        </authorList>
    </citation>
    <scope>NUCLEOTIDE SEQUENCE [LARGE SCALE GENOMIC DNA]</scope>
    <source>
        <strain evidence="16 17">ZS6-22T</strain>
    </source>
</reference>
<evidence type="ECO:0000256" key="11">
    <source>
        <dbReference type="PROSITE-ProRule" id="PRU01360"/>
    </source>
</evidence>
<evidence type="ECO:0000256" key="10">
    <source>
        <dbReference type="ARBA" id="ARBA00023237"/>
    </source>
</evidence>
<evidence type="ECO:0000256" key="4">
    <source>
        <dbReference type="ARBA" id="ARBA00022496"/>
    </source>
</evidence>